<evidence type="ECO:0000259" key="3">
    <source>
        <dbReference type="PROSITE" id="PS50048"/>
    </source>
</evidence>
<evidence type="ECO:0000313" key="5">
    <source>
        <dbReference type="Proteomes" id="UP000241690"/>
    </source>
</evidence>
<dbReference type="Pfam" id="PF11951">
    <property type="entry name" value="Fungal_trans_2"/>
    <property type="match status" value="2"/>
</dbReference>
<dbReference type="GO" id="GO:0008270">
    <property type="term" value="F:zinc ion binding"/>
    <property type="evidence" value="ECO:0007669"/>
    <property type="project" value="InterPro"/>
</dbReference>
<dbReference type="GO" id="GO:0005634">
    <property type="term" value="C:nucleus"/>
    <property type="evidence" value="ECO:0007669"/>
    <property type="project" value="UniProtKB-SubCell"/>
</dbReference>
<evidence type="ECO:0000313" key="4">
    <source>
        <dbReference type="EMBL" id="PTB59405.1"/>
    </source>
</evidence>
<gene>
    <name evidence="4" type="ORF">M431DRAFT_504341</name>
</gene>
<name>A0A2T4AQR4_TRIHA</name>
<reference evidence="4 5" key="1">
    <citation type="submission" date="2016-07" db="EMBL/GenBank/DDBJ databases">
        <title>Multiple horizontal gene transfer events from other fungi enriched the ability of initially mycotrophic Trichoderma (Ascomycota) to feed on dead plant biomass.</title>
        <authorList>
            <consortium name="DOE Joint Genome Institute"/>
            <person name="Aerts A."/>
            <person name="Atanasova L."/>
            <person name="Chenthamara K."/>
            <person name="Zhang J."/>
            <person name="Grujic M."/>
            <person name="Henrissat B."/>
            <person name="Kuo A."/>
            <person name="Salamov A."/>
            <person name="Lipzen A."/>
            <person name="Labutti K."/>
            <person name="Barry K."/>
            <person name="Miao Y."/>
            <person name="Rahimi M.J."/>
            <person name="Shen Q."/>
            <person name="Grigoriev I.V."/>
            <person name="Kubicek C.P."/>
            <person name="Druzhinina I.S."/>
        </authorList>
    </citation>
    <scope>NUCLEOTIDE SEQUENCE [LARGE SCALE GENOMIC DNA]</scope>
    <source>
        <strain evidence="4 5">CBS 226.95</strain>
    </source>
</reference>
<dbReference type="EMBL" id="KZ679676">
    <property type="protein sequence ID" value="PTB59405.1"/>
    <property type="molecule type" value="Genomic_DNA"/>
</dbReference>
<dbReference type="GeneID" id="36627028"/>
<protein>
    <recommendedName>
        <fullName evidence="3">Zn(2)-C6 fungal-type domain-containing protein</fullName>
    </recommendedName>
</protein>
<dbReference type="PANTHER" id="PTHR37534:SF49">
    <property type="entry name" value="LYSINE BIOSYNTHESIS REGULATORY PROTEIN LYS14"/>
    <property type="match status" value="1"/>
</dbReference>
<evidence type="ECO:0000256" key="2">
    <source>
        <dbReference type="ARBA" id="ARBA00023242"/>
    </source>
</evidence>
<accession>A0A2T4AQR4</accession>
<dbReference type="Proteomes" id="UP000241690">
    <property type="component" value="Unassembled WGS sequence"/>
</dbReference>
<dbReference type="SMART" id="SM00066">
    <property type="entry name" value="GAL4"/>
    <property type="match status" value="1"/>
</dbReference>
<proteinExistence type="predicted"/>
<dbReference type="GO" id="GO:0045944">
    <property type="term" value="P:positive regulation of transcription by RNA polymerase II"/>
    <property type="evidence" value="ECO:0007669"/>
    <property type="project" value="TreeGrafter"/>
</dbReference>
<dbReference type="PROSITE" id="PS50048">
    <property type="entry name" value="ZN2_CY6_FUNGAL_2"/>
    <property type="match status" value="1"/>
</dbReference>
<dbReference type="SUPFAM" id="SSF57701">
    <property type="entry name" value="Zn2/Cys6 DNA-binding domain"/>
    <property type="match status" value="1"/>
</dbReference>
<dbReference type="PANTHER" id="PTHR37534">
    <property type="entry name" value="TRANSCRIPTIONAL ACTIVATOR PROTEIN UGA3"/>
    <property type="match status" value="1"/>
</dbReference>
<dbReference type="GO" id="GO:0000976">
    <property type="term" value="F:transcription cis-regulatory region binding"/>
    <property type="evidence" value="ECO:0007669"/>
    <property type="project" value="TreeGrafter"/>
</dbReference>
<organism evidence="4 5">
    <name type="scientific">Trichoderma harzianum CBS 226.95</name>
    <dbReference type="NCBI Taxonomy" id="983964"/>
    <lineage>
        <taxon>Eukaryota</taxon>
        <taxon>Fungi</taxon>
        <taxon>Dikarya</taxon>
        <taxon>Ascomycota</taxon>
        <taxon>Pezizomycotina</taxon>
        <taxon>Sordariomycetes</taxon>
        <taxon>Hypocreomycetidae</taxon>
        <taxon>Hypocreales</taxon>
        <taxon>Hypocreaceae</taxon>
        <taxon>Trichoderma</taxon>
    </lineage>
</organism>
<dbReference type="AlphaFoldDB" id="A0A2T4AQR4"/>
<dbReference type="CDD" id="cd00067">
    <property type="entry name" value="GAL4"/>
    <property type="match status" value="1"/>
</dbReference>
<sequence>MASSTSTTASTVGRGATDCKSCARRRIRCDRATPCCLKCMKRGIDCPGYGQNLRWANAIALRGRFKGMQCPKDLHQVKVPAKGWSEPWTVAAAMIAKIAPGTPNAREIEHLVSYYSRKIAGNMVWVDSPFNSYRRLVVPKAKSSPVILLAILAVSAEHMAAIEPSLRMFAPMARDVVVSNITYELSRVTECLGSKEPRDILDLESVEWILASMLILSNYECIGNASAAWCSHRLGARLLINGYSDSNAEASELFRFLRAQFGIHDVLASTTTCLYLGTDDVVLPKQGDPEALLSDYMRLIHRLTIYITNKTLQDIPHPATLRIEFEQTRGLTLMNASALAVLDDESARLTFIHLVDVHHLAALLYAYRCVYNFTSQNAEISYTTLQLFEKLQICASNNALVQHLTWPVFIAGTECHNCEQKQHLVLKWYRIMEGRAGRLAGKGENLGKNWQAFAGSLTLCGNLVNS</sequence>
<evidence type="ECO:0000256" key="1">
    <source>
        <dbReference type="ARBA" id="ARBA00004123"/>
    </source>
</evidence>
<dbReference type="RefSeq" id="XP_024779082.1">
    <property type="nucleotide sequence ID" value="XM_024918459.1"/>
</dbReference>
<feature type="domain" description="Zn(2)-C6 fungal-type" evidence="3">
    <location>
        <begin position="18"/>
        <end position="46"/>
    </location>
</feature>
<keyword evidence="2" id="KW-0539">Nucleus</keyword>
<dbReference type="InterPro" id="IPR001138">
    <property type="entry name" value="Zn2Cys6_DnaBD"/>
</dbReference>
<comment type="subcellular location">
    <subcellularLocation>
        <location evidence="1">Nucleus</location>
    </subcellularLocation>
</comment>
<dbReference type="InterPro" id="IPR036864">
    <property type="entry name" value="Zn2-C6_fun-type_DNA-bd_sf"/>
</dbReference>
<dbReference type="InterPro" id="IPR021858">
    <property type="entry name" value="Fun_TF"/>
</dbReference>
<dbReference type="Pfam" id="PF00172">
    <property type="entry name" value="Zn_clus"/>
    <property type="match status" value="1"/>
</dbReference>
<dbReference type="STRING" id="983964.A0A2T4AQR4"/>
<dbReference type="GO" id="GO:0000981">
    <property type="term" value="F:DNA-binding transcription factor activity, RNA polymerase II-specific"/>
    <property type="evidence" value="ECO:0007669"/>
    <property type="project" value="InterPro"/>
</dbReference>
<keyword evidence="5" id="KW-1185">Reference proteome</keyword>